<dbReference type="Gene3D" id="3.90.1720.10">
    <property type="entry name" value="endopeptidase domain like (from Nostoc punctiforme)"/>
    <property type="match status" value="1"/>
</dbReference>
<organism evidence="7 8">
    <name type="scientific">Streptomyces roseirectus</name>
    <dbReference type="NCBI Taxonomy" id="2768066"/>
    <lineage>
        <taxon>Bacteria</taxon>
        <taxon>Bacillati</taxon>
        <taxon>Actinomycetota</taxon>
        <taxon>Actinomycetes</taxon>
        <taxon>Kitasatosporales</taxon>
        <taxon>Streptomycetaceae</taxon>
        <taxon>Streptomyces</taxon>
    </lineage>
</organism>
<dbReference type="PANTHER" id="PTHR47359:SF3">
    <property type="entry name" value="NLP_P60 DOMAIN-CONTAINING PROTEIN-RELATED"/>
    <property type="match status" value="1"/>
</dbReference>
<feature type="compositionally biased region" description="Low complexity" evidence="5">
    <location>
        <begin position="22"/>
        <end position="97"/>
    </location>
</feature>
<dbReference type="InterPro" id="IPR051794">
    <property type="entry name" value="PG_Endopeptidase_C40"/>
</dbReference>
<dbReference type="GO" id="GO:0008234">
    <property type="term" value="F:cysteine-type peptidase activity"/>
    <property type="evidence" value="ECO:0007669"/>
    <property type="project" value="UniProtKB-KW"/>
</dbReference>
<dbReference type="KEGG" id="sroi:IAG44_37430"/>
<feature type="region of interest" description="Disordered" evidence="5">
    <location>
        <begin position="1"/>
        <end position="97"/>
    </location>
</feature>
<evidence type="ECO:0000256" key="5">
    <source>
        <dbReference type="SAM" id="MobiDB-lite"/>
    </source>
</evidence>
<gene>
    <name evidence="7" type="ORF">IAG44_37430</name>
</gene>
<comment type="similarity">
    <text evidence="1">Belongs to the peptidase C40 family.</text>
</comment>
<keyword evidence="8" id="KW-1185">Reference proteome</keyword>
<dbReference type="PROSITE" id="PS51935">
    <property type="entry name" value="NLPC_P60"/>
    <property type="match status" value="1"/>
</dbReference>
<reference evidence="7 8" key="1">
    <citation type="submission" date="2020-08" db="EMBL/GenBank/DDBJ databases">
        <title>A novel species.</title>
        <authorList>
            <person name="Gao J."/>
        </authorList>
    </citation>
    <scope>NUCLEOTIDE SEQUENCE [LARGE SCALE GENOMIC DNA]</scope>
    <source>
        <strain evidence="7 8">CRXT-G-22</strain>
    </source>
</reference>
<evidence type="ECO:0000313" key="8">
    <source>
        <dbReference type="Proteomes" id="UP000516052"/>
    </source>
</evidence>
<keyword evidence="4" id="KW-0788">Thiol protease</keyword>
<name>A0A7H0ITJ2_9ACTN</name>
<evidence type="ECO:0000256" key="3">
    <source>
        <dbReference type="ARBA" id="ARBA00022801"/>
    </source>
</evidence>
<evidence type="ECO:0000256" key="2">
    <source>
        <dbReference type="ARBA" id="ARBA00022670"/>
    </source>
</evidence>
<dbReference type="InterPro" id="IPR000064">
    <property type="entry name" value="NLP_P60_dom"/>
</dbReference>
<keyword evidence="3" id="KW-0378">Hydrolase</keyword>
<evidence type="ECO:0000313" key="7">
    <source>
        <dbReference type="EMBL" id="QNP76108.1"/>
    </source>
</evidence>
<keyword evidence="2" id="KW-0645">Protease</keyword>
<dbReference type="GO" id="GO:0006508">
    <property type="term" value="P:proteolysis"/>
    <property type="evidence" value="ECO:0007669"/>
    <property type="project" value="UniProtKB-KW"/>
</dbReference>
<evidence type="ECO:0000256" key="1">
    <source>
        <dbReference type="ARBA" id="ARBA00007074"/>
    </source>
</evidence>
<dbReference type="EMBL" id="CP060828">
    <property type="protein sequence ID" value="QNP76108.1"/>
    <property type="molecule type" value="Genomic_DNA"/>
</dbReference>
<accession>A0A7H0ITJ2</accession>
<feature type="domain" description="NlpC/P60" evidence="6">
    <location>
        <begin position="98"/>
        <end position="216"/>
    </location>
</feature>
<dbReference type="AlphaFoldDB" id="A0A7H0ITJ2"/>
<sequence>MAPPAAAVMAPQAPVYTPPQPTAAAPAMPMTPQPQMAPQTPAQPVAAPMPPATAMQAPPAVDTSAYAAPAPATPAAPAAPTASAGAPLPPQALAGTPTAKAEKAVAFARAQIGKPCVWGAKGPGSYDNAGLTQASWTAAGVPLPRTAAEQAQIGTAVDVTALQPGDLVFFFDGLNHTGVYTGNGMMIHAPGPGAFVREESIFHAGETALRGAIRPA</sequence>
<evidence type="ECO:0000259" key="6">
    <source>
        <dbReference type="PROSITE" id="PS51935"/>
    </source>
</evidence>
<dbReference type="Pfam" id="PF00877">
    <property type="entry name" value="NLPC_P60"/>
    <property type="match status" value="1"/>
</dbReference>
<evidence type="ECO:0000256" key="4">
    <source>
        <dbReference type="ARBA" id="ARBA00022807"/>
    </source>
</evidence>
<dbReference type="PANTHER" id="PTHR47359">
    <property type="entry name" value="PEPTIDOGLYCAN DL-ENDOPEPTIDASE CWLO"/>
    <property type="match status" value="1"/>
</dbReference>
<dbReference type="Proteomes" id="UP000516052">
    <property type="component" value="Chromosome"/>
</dbReference>
<dbReference type="InterPro" id="IPR038765">
    <property type="entry name" value="Papain-like_cys_pep_sf"/>
</dbReference>
<protein>
    <submittedName>
        <fullName evidence="7">C40 family peptidase</fullName>
    </submittedName>
</protein>
<dbReference type="SUPFAM" id="SSF54001">
    <property type="entry name" value="Cysteine proteinases"/>
    <property type="match status" value="1"/>
</dbReference>
<proteinExistence type="inferred from homology"/>
<feature type="compositionally biased region" description="Low complexity" evidence="5">
    <location>
        <begin position="1"/>
        <end position="15"/>
    </location>
</feature>